<dbReference type="RefSeq" id="WP_121523864.1">
    <property type="nucleotide sequence ID" value="NZ_RCHR01000004.1"/>
</dbReference>
<evidence type="ECO:0000313" key="2">
    <source>
        <dbReference type="EMBL" id="RLL43931.1"/>
    </source>
</evidence>
<evidence type="ECO:0000256" key="1">
    <source>
        <dbReference type="SAM" id="Phobius"/>
    </source>
</evidence>
<gene>
    <name evidence="2" type="ORF">D8M04_13595</name>
</gene>
<sequence>MNFQKYEREMNNFLDENYQNLKRIKVANSEFAFKELVQTEQADINNYTISLVRKIAIDVRKSFVEELGDEKGYELGEKYKTSIKPPVFNQIEVIFKKEIPINKQDILNATEQHTVQRKTVQKFESKSPANQYRARNFAVGTGTATAIIVYPAARLLTRASFGTSLFVVGLSAIVVAGIVYTVIKYVDDNGKQQKEYVPQTQVQAPTPKTKPSANAGRKAIDQASMSNLLDVRKAEAKKVLLKTIKDAEKKYIQMQVHTV</sequence>
<feature type="transmembrane region" description="Helical" evidence="1">
    <location>
        <begin position="159"/>
        <end position="183"/>
    </location>
</feature>
<accession>A0A498DCR0</accession>
<dbReference type="Proteomes" id="UP000270219">
    <property type="component" value="Unassembled WGS sequence"/>
</dbReference>
<dbReference type="EMBL" id="RCHR01000004">
    <property type="protein sequence ID" value="RLL43931.1"/>
    <property type="molecule type" value="Genomic_DNA"/>
</dbReference>
<keyword evidence="1" id="KW-0812">Transmembrane</keyword>
<name>A0A498DCR0_9BACI</name>
<evidence type="ECO:0000313" key="3">
    <source>
        <dbReference type="Proteomes" id="UP000270219"/>
    </source>
</evidence>
<keyword evidence="1" id="KW-0472">Membrane</keyword>
<keyword evidence="1" id="KW-1133">Transmembrane helix</keyword>
<dbReference type="OrthoDB" id="9946603at2"/>
<protein>
    <submittedName>
        <fullName evidence="2">Uncharacterized protein</fullName>
    </submittedName>
</protein>
<proteinExistence type="predicted"/>
<comment type="caution">
    <text evidence="2">The sequence shown here is derived from an EMBL/GenBank/DDBJ whole genome shotgun (WGS) entry which is preliminary data.</text>
</comment>
<dbReference type="AlphaFoldDB" id="A0A498DCR0"/>
<reference evidence="2 3" key="1">
    <citation type="submission" date="2018-10" db="EMBL/GenBank/DDBJ databases">
        <title>Oceanobacillus sp. YLB-02 draft genome.</title>
        <authorList>
            <person name="Yu L."/>
        </authorList>
    </citation>
    <scope>NUCLEOTIDE SEQUENCE [LARGE SCALE GENOMIC DNA]</scope>
    <source>
        <strain evidence="2 3">YLB-02</strain>
    </source>
</reference>
<organism evidence="2 3">
    <name type="scientific">Oceanobacillus piezotolerans</name>
    <dbReference type="NCBI Taxonomy" id="2448030"/>
    <lineage>
        <taxon>Bacteria</taxon>
        <taxon>Bacillati</taxon>
        <taxon>Bacillota</taxon>
        <taxon>Bacilli</taxon>
        <taxon>Bacillales</taxon>
        <taxon>Bacillaceae</taxon>
        <taxon>Oceanobacillus</taxon>
    </lineage>
</organism>
<keyword evidence="3" id="KW-1185">Reference proteome</keyword>
<feature type="transmembrane region" description="Helical" evidence="1">
    <location>
        <begin position="136"/>
        <end position="153"/>
    </location>
</feature>